<feature type="transmembrane region" description="Helical" evidence="1">
    <location>
        <begin position="152"/>
        <end position="171"/>
    </location>
</feature>
<dbReference type="Pfam" id="PF24800">
    <property type="entry name" value="DUF7702"/>
    <property type="match status" value="1"/>
</dbReference>
<dbReference type="OrthoDB" id="2560628at2759"/>
<protein>
    <recommendedName>
        <fullName evidence="2">DUF7702 domain-containing protein</fullName>
    </recommendedName>
</protein>
<dbReference type="PANTHER" id="PTHR42109:SF2">
    <property type="entry name" value="INTEGRAL MEMBRANE PROTEIN"/>
    <property type="match status" value="1"/>
</dbReference>
<keyword evidence="1" id="KW-1133">Transmembrane helix</keyword>
<dbReference type="InterPro" id="IPR056119">
    <property type="entry name" value="DUF7702"/>
</dbReference>
<feature type="transmembrane region" description="Helical" evidence="1">
    <location>
        <begin position="40"/>
        <end position="60"/>
    </location>
</feature>
<keyword evidence="1" id="KW-0472">Membrane</keyword>
<accession>A0A2T3AWE9</accession>
<evidence type="ECO:0000256" key="1">
    <source>
        <dbReference type="SAM" id="Phobius"/>
    </source>
</evidence>
<organism evidence="3 4">
    <name type="scientific">Amorphotheca resinae ATCC 22711</name>
    <dbReference type="NCBI Taxonomy" id="857342"/>
    <lineage>
        <taxon>Eukaryota</taxon>
        <taxon>Fungi</taxon>
        <taxon>Dikarya</taxon>
        <taxon>Ascomycota</taxon>
        <taxon>Pezizomycotina</taxon>
        <taxon>Leotiomycetes</taxon>
        <taxon>Helotiales</taxon>
        <taxon>Amorphothecaceae</taxon>
        <taxon>Amorphotheca</taxon>
    </lineage>
</organism>
<evidence type="ECO:0000313" key="4">
    <source>
        <dbReference type="Proteomes" id="UP000241818"/>
    </source>
</evidence>
<dbReference type="RefSeq" id="XP_024718974.1">
    <property type="nucleotide sequence ID" value="XM_024866886.1"/>
</dbReference>
<feature type="transmembrane region" description="Helical" evidence="1">
    <location>
        <begin position="183"/>
        <end position="203"/>
    </location>
</feature>
<feature type="transmembrane region" description="Helical" evidence="1">
    <location>
        <begin position="113"/>
        <end position="132"/>
    </location>
</feature>
<reference evidence="3 4" key="1">
    <citation type="journal article" date="2018" name="New Phytol.">
        <title>Comparative genomics and transcriptomics depict ericoid mycorrhizal fungi as versatile saprotrophs and plant mutualists.</title>
        <authorList>
            <person name="Martino E."/>
            <person name="Morin E."/>
            <person name="Grelet G.A."/>
            <person name="Kuo A."/>
            <person name="Kohler A."/>
            <person name="Daghino S."/>
            <person name="Barry K.W."/>
            <person name="Cichocki N."/>
            <person name="Clum A."/>
            <person name="Dockter R.B."/>
            <person name="Hainaut M."/>
            <person name="Kuo R.C."/>
            <person name="LaButti K."/>
            <person name="Lindahl B.D."/>
            <person name="Lindquist E.A."/>
            <person name="Lipzen A."/>
            <person name="Khouja H.R."/>
            <person name="Magnuson J."/>
            <person name="Murat C."/>
            <person name="Ohm R.A."/>
            <person name="Singer S.W."/>
            <person name="Spatafora J.W."/>
            <person name="Wang M."/>
            <person name="Veneault-Fourrey C."/>
            <person name="Henrissat B."/>
            <person name="Grigoriev I.V."/>
            <person name="Martin F.M."/>
            <person name="Perotto S."/>
        </authorList>
    </citation>
    <scope>NUCLEOTIDE SEQUENCE [LARGE SCALE GENOMIC DNA]</scope>
    <source>
        <strain evidence="3 4">ATCC 22711</strain>
    </source>
</reference>
<dbReference type="PANTHER" id="PTHR42109">
    <property type="entry name" value="UNPLACED GENOMIC SCAFFOLD UM_SCAF_CONTIG_1.265, WHOLE GENOME SHOTGUN SEQUENCE"/>
    <property type="match status" value="1"/>
</dbReference>
<keyword evidence="4" id="KW-1185">Reference proteome</keyword>
<dbReference type="Proteomes" id="UP000241818">
    <property type="component" value="Unassembled WGS sequence"/>
</dbReference>
<dbReference type="GeneID" id="36574967"/>
<dbReference type="EMBL" id="KZ679014">
    <property type="protein sequence ID" value="PSS12983.1"/>
    <property type="molecule type" value="Genomic_DNA"/>
</dbReference>
<name>A0A2T3AWE9_AMORE</name>
<dbReference type="STRING" id="857342.A0A2T3AWE9"/>
<dbReference type="AlphaFoldDB" id="A0A2T3AWE9"/>
<feature type="domain" description="DUF7702" evidence="2">
    <location>
        <begin position="3"/>
        <end position="246"/>
    </location>
</feature>
<evidence type="ECO:0000259" key="2">
    <source>
        <dbReference type="Pfam" id="PF24800"/>
    </source>
</evidence>
<proteinExistence type="predicted"/>
<evidence type="ECO:0000313" key="3">
    <source>
        <dbReference type="EMBL" id="PSS12983.1"/>
    </source>
</evidence>
<feature type="transmembrane region" description="Helical" evidence="1">
    <location>
        <begin position="215"/>
        <end position="240"/>
    </location>
</feature>
<feature type="transmembrane region" description="Helical" evidence="1">
    <location>
        <begin position="14"/>
        <end position="33"/>
    </location>
</feature>
<keyword evidence="1" id="KW-0812">Transmembrane</keyword>
<sequence>MTLDYRNGVSIAEIIVYVPSLAIAVFLAVRHGFNRSAGWLFLVIFSLARIIGPCMQLATISQPRNISLYVGSAILQNVGLSPLQLATVGLLSRLLDGINNSHRTPVNSRIFKLIDMVILTALILSIIGGVHASDHLSQTGVYQPGPLNKAGTALYIVSFTAILIATIFVSVSISHAENGEKRILLAVAISLPFLFVRLIYSILSTFTRNKDFNVLTGNVTALLCLALLEEFAIVVIYEAIGLTLPKLQKNKIYQGTLQVDSADAVPYTAPYDSQYQRQQQPSKSAAVGQTALKIAKKTIIGRIVMAIIRSNRNRDVELQQQQYGR</sequence>
<gene>
    <name evidence="3" type="ORF">M430DRAFT_36183</name>
</gene>
<dbReference type="InParanoid" id="A0A2T3AWE9"/>